<organism evidence="1 2">
    <name type="scientific">Gigaspora margarita</name>
    <dbReference type="NCBI Taxonomy" id="4874"/>
    <lineage>
        <taxon>Eukaryota</taxon>
        <taxon>Fungi</taxon>
        <taxon>Fungi incertae sedis</taxon>
        <taxon>Mucoromycota</taxon>
        <taxon>Glomeromycotina</taxon>
        <taxon>Glomeromycetes</taxon>
        <taxon>Diversisporales</taxon>
        <taxon>Gigasporaceae</taxon>
        <taxon>Gigaspora</taxon>
    </lineage>
</organism>
<evidence type="ECO:0000313" key="2">
    <source>
        <dbReference type="Proteomes" id="UP000439903"/>
    </source>
</evidence>
<gene>
    <name evidence="1" type="ORF">F8M41_016422</name>
</gene>
<name>A0A8H4APD3_GIGMA</name>
<keyword evidence="2" id="KW-1185">Reference proteome</keyword>
<dbReference type="AlphaFoldDB" id="A0A8H4APD3"/>
<comment type="caution">
    <text evidence="1">The sequence shown here is derived from an EMBL/GenBank/DDBJ whole genome shotgun (WGS) entry which is preliminary data.</text>
</comment>
<evidence type="ECO:0000313" key="1">
    <source>
        <dbReference type="EMBL" id="KAF0520294.1"/>
    </source>
</evidence>
<protein>
    <submittedName>
        <fullName evidence="1">Uncharacterized protein</fullName>
    </submittedName>
</protein>
<reference evidence="1 2" key="1">
    <citation type="journal article" date="2019" name="Environ. Microbiol.">
        <title>At the nexus of three kingdoms: the genome of the mycorrhizal fungus Gigaspora margarita provides insights into plant, endobacterial and fungal interactions.</title>
        <authorList>
            <person name="Venice F."/>
            <person name="Ghignone S."/>
            <person name="Salvioli di Fossalunga A."/>
            <person name="Amselem J."/>
            <person name="Novero M."/>
            <person name="Xianan X."/>
            <person name="Sedzielewska Toro K."/>
            <person name="Morin E."/>
            <person name="Lipzen A."/>
            <person name="Grigoriev I.V."/>
            <person name="Henrissat B."/>
            <person name="Martin F.M."/>
            <person name="Bonfante P."/>
        </authorList>
    </citation>
    <scope>NUCLEOTIDE SEQUENCE [LARGE SCALE GENOMIC DNA]</scope>
    <source>
        <strain evidence="1 2">BEG34</strain>
    </source>
</reference>
<sequence length="77" mass="8835">MQYSTRSIELALENKNAISQVEASLKDFMKIITNDHSDNDDNISSSIEELLEINKNADDQIMQDTCYARLNEDHSKK</sequence>
<accession>A0A8H4APD3</accession>
<dbReference type="Proteomes" id="UP000439903">
    <property type="component" value="Unassembled WGS sequence"/>
</dbReference>
<proteinExistence type="predicted"/>
<dbReference type="EMBL" id="WTPW01000355">
    <property type="protein sequence ID" value="KAF0520294.1"/>
    <property type="molecule type" value="Genomic_DNA"/>
</dbReference>